<feature type="domain" description="DUS-like FMN-binding" evidence="10">
    <location>
        <begin position="5"/>
        <end position="233"/>
    </location>
</feature>
<dbReference type="CDD" id="cd02801">
    <property type="entry name" value="DUS_like_FMN"/>
    <property type="match status" value="1"/>
</dbReference>
<keyword evidence="4 7" id="KW-0819">tRNA processing</keyword>
<comment type="caution">
    <text evidence="11">The sequence shown here is derived from an EMBL/GenBank/DDBJ whole genome shotgun (WGS) entry which is preliminary data.</text>
</comment>
<organism evidence="11 12">
    <name type="scientific">Mesosutterella multiformis</name>
    <dbReference type="NCBI Taxonomy" id="2259133"/>
    <lineage>
        <taxon>Bacteria</taxon>
        <taxon>Pseudomonadati</taxon>
        <taxon>Pseudomonadota</taxon>
        <taxon>Betaproteobacteria</taxon>
        <taxon>Burkholderiales</taxon>
        <taxon>Sutterellaceae</taxon>
        <taxon>Mesosutterella</taxon>
    </lineage>
</organism>
<sequence>MLLTLAPMESLTGIVFRRRHHEFFGGVDRYYTPFVTPTVEPEFTERQMRELSPEANRGMNVVPQLMAKDADRFLWAAKRLAELGYSEVNLNLGCPMGTVTGKGKGCGFLRHPDELREFFESVFAEPLPIAVSVKTRLGWNTEEEFDDLIRVYADFPISELVIHARVRNDFYKGDPRTECFLRALPKLPMPVGFNGDIHLVSQISEWEKTHPELQSLMIGRASVANPAIFREARGGAPASGEELAAFHDALMADYAAAFGSIGNTVGHMKQYWFYMKNMFEGGEKLFKQLLKTKNVSDYESLVQEIATTLPIRTEPAYGWWKPV</sequence>
<keyword evidence="12" id="KW-1185">Reference proteome</keyword>
<dbReference type="PROSITE" id="PS01136">
    <property type="entry name" value="UPF0034"/>
    <property type="match status" value="1"/>
</dbReference>
<dbReference type="InterPro" id="IPR018517">
    <property type="entry name" value="tRNA_hU_synthase_CS"/>
</dbReference>
<evidence type="ECO:0000313" key="12">
    <source>
        <dbReference type="Proteomes" id="UP000266091"/>
    </source>
</evidence>
<feature type="binding site" evidence="9">
    <location>
        <begin position="219"/>
        <end position="220"/>
    </location>
    <ligand>
        <name>FMN</name>
        <dbReference type="ChEBI" id="CHEBI:58210"/>
    </ligand>
</feature>
<dbReference type="EMBL" id="BGZJ01000001">
    <property type="protein sequence ID" value="GBO94018.1"/>
    <property type="molecule type" value="Genomic_DNA"/>
</dbReference>
<evidence type="ECO:0000256" key="5">
    <source>
        <dbReference type="ARBA" id="ARBA00022857"/>
    </source>
</evidence>
<feature type="binding site" evidence="9">
    <location>
        <position position="64"/>
    </location>
    <ligand>
        <name>FMN</name>
        <dbReference type="ChEBI" id="CHEBI:58210"/>
    </ligand>
</feature>
<evidence type="ECO:0000256" key="7">
    <source>
        <dbReference type="PIRNR" id="PIRNR006621"/>
    </source>
</evidence>
<comment type="similarity">
    <text evidence="7">Belongs to the dus family.</text>
</comment>
<evidence type="ECO:0000259" key="10">
    <source>
        <dbReference type="Pfam" id="PF01207"/>
    </source>
</evidence>
<dbReference type="InterPro" id="IPR013785">
    <property type="entry name" value="Aldolase_TIM"/>
</dbReference>
<dbReference type="InterPro" id="IPR035587">
    <property type="entry name" value="DUS-like_FMN-bd"/>
</dbReference>
<dbReference type="GO" id="GO:0017150">
    <property type="term" value="F:tRNA dihydrouridine synthase activity"/>
    <property type="evidence" value="ECO:0007669"/>
    <property type="project" value="InterPro"/>
</dbReference>
<dbReference type="OrthoDB" id="5289281at2"/>
<dbReference type="GO" id="GO:0003723">
    <property type="term" value="F:RNA binding"/>
    <property type="evidence" value="ECO:0007669"/>
    <property type="project" value="TreeGrafter"/>
</dbReference>
<evidence type="ECO:0000256" key="8">
    <source>
        <dbReference type="PIRSR" id="PIRSR006621-1"/>
    </source>
</evidence>
<evidence type="ECO:0000313" key="11">
    <source>
        <dbReference type="EMBL" id="GBO94018.1"/>
    </source>
</evidence>
<feature type="active site" description="Proton donor" evidence="8">
    <location>
        <position position="94"/>
    </location>
</feature>
<evidence type="ECO:0000256" key="6">
    <source>
        <dbReference type="ARBA" id="ARBA00023002"/>
    </source>
</evidence>
<dbReference type="AlphaFoldDB" id="A0A388SCJ6"/>
<reference evidence="11 12" key="1">
    <citation type="journal article" date="2018" name="Int. J. Syst. Evol. Microbiol.">
        <title>Mesosutterella multiformis gen. nov., sp. nov., a member of the family Sutterellaceae and Sutterella megalosphaeroides sp. nov., isolated from human faeces.</title>
        <authorList>
            <person name="Sakamoto M."/>
            <person name="Ikeyama N."/>
            <person name="Kunihiro T."/>
            <person name="Iino T."/>
            <person name="Yuki M."/>
            <person name="Ohkuma M."/>
        </authorList>
    </citation>
    <scope>NUCLEOTIDE SEQUENCE [LARGE SCALE GENOMIC DNA]</scope>
    <source>
        <strain evidence="11 12">4NBBH2</strain>
    </source>
</reference>
<keyword evidence="5" id="KW-0521">NADP</keyword>
<keyword evidence="9" id="KW-0547">Nucleotide-binding</keyword>
<dbReference type="Proteomes" id="UP000266091">
    <property type="component" value="Unassembled WGS sequence"/>
</dbReference>
<keyword evidence="3 7" id="KW-0288">FMN</keyword>
<evidence type="ECO:0000256" key="3">
    <source>
        <dbReference type="ARBA" id="ARBA00022643"/>
    </source>
</evidence>
<evidence type="ECO:0000256" key="1">
    <source>
        <dbReference type="ARBA" id="ARBA00001917"/>
    </source>
</evidence>
<dbReference type="EC" id="1.3.1.-" evidence="7"/>
<dbReference type="PANTHER" id="PTHR45846:SF1">
    <property type="entry name" value="TRNA-DIHYDROURIDINE(47) SYNTHASE [NAD(P)(+)]-LIKE"/>
    <property type="match status" value="1"/>
</dbReference>
<evidence type="ECO:0000256" key="2">
    <source>
        <dbReference type="ARBA" id="ARBA00022630"/>
    </source>
</evidence>
<dbReference type="Pfam" id="PF01207">
    <property type="entry name" value="Dus"/>
    <property type="match status" value="1"/>
</dbReference>
<evidence type="ECO:0000256" key="9">
    <source>
        <dbReference type="PIRSR" id="PIRSR006621-2"/>
    </source>
</evidence>
<dbReference type="Gene3D" id="3.20.20.70">
    <property type="entry name" value="Aldolase class I"/>
    <property type="match status" value="1"/>
</dbReference>
<protein>
    <recommendedName>
        <fullName evidence="7">tRNA-dihydrouridine synthase</fullName>
        <ecNumber evidence="7">1.3.1.-</ecNumber>
    </recommendedName>
</protein>
<evidence type="ECO:0000256" key="4">
    <source>
        <dbReference type="ARBA" id="ARBA00022694"/>
    </source>
</evidence>
<feature type="binding site" evidence="9">
    <location>
        <position position="134"/>
    </location>
    <ligand>
        <name>FMN</name>
        <dbReference type="ChEBI" id="CHEBI:58210"/>
    </ligand>
</feature>
<dbReference type="GO" id="GO:0050660">
    <property type="term" value="F:flavin adenine dinucleotide binding"/>
    <property type="evidence" value="ECO:0007669"/>
    <property type="project" value="InterPro"/>
</dbReference>
<keyword evidence="6 7" id="KW-0560">Oxidoreductase</keyword>
<dbReference type="InterPro" id="IPR001269">
    <property type="entry name" value="DUS_fam"/>
</dbReference>
<proteinExistence type="inferred from homology"/>
<comment type="cofactor">
    <cofactor evidence="1 7 9">
        <name>FMN</name>
        <dbReference type="ChEBI" id="CHEBI:58210"/>
    </cofactor>
</comment>
<name>A0A388SCJ6_9BURK</name>
<comment type="function">
    <text evidence="7">Catalyzes the synthesis of 5,6-dihydrouridine (D), a modified base found in the D-loop of most tRNAs, via the reduction of the C5-C6 double bond in target uridines.</text>
</comment>
<dbReference type="PANTHER" id="PTHR45846">
    <property type="entry name" value="TRNA-DIHYDROURIDINE(47) SYNTHASE [NAD(P)(+)]-LIKE"/>
    <property type="match status" value="1"/>
</dbReference>
<feature type="binding site" evidence="9">
    <location>
        <position position="163"/>
    </location>
    <ligand>
        <name>FMN</name>
        <dbReference type="ChEBI" id="CHEBI:58210"/>
    </ligand>
</feature>
<accession>A0A388SCJ6</accession>
<dbReference type="SUPFAM" id="SSF51395">
    <property type="entry name" value="FMN-linked oxidoreductases"/>
    <property type="match status" value="1"/>
</dbReference>
<dbReference type="RefSeq" id="WP_116270291.1">
    <property type="nucleotide sequence ID" value="NZ_BGZJ01000001.1"/>
</dbReference>
<gene>
    <name evidence="11" type="ORF">MESMUL_13720</name>
</gene>
<keyword evidence="2 7" id="KW-0285">Flavoprotein</keyword>
<dbReference type="PIRSF" id="PIRSF006621">
    <property type="entry name" value="Dus"/>
    <property type="match status" value="1"/>
</dbReference>